<reference evidence="1" key="1">
    <citation type="submission" date="2020-05" db="EMBL/GenBank/DDBJ databases">
        <authorList>
            <person name="Delgado-Blas J."/>
        </authorList>
    </citation>
    <scope>NUCLEOTIDE SEQUENCE</scope>
    <source>
        <strain evidence="1">BB1453</strain>
    </source>
</reference>
<sequence length="82" mass="10266">MMRSETKTIYGVDVLGMIAMFKQLRKWRTIRKLRNRWNQSRRDLVTCRKFRHLNHHADHFQVQQRYKHMREYVKSHQQRGVI</sequence>
<dbReference type="RefSeq" id="WP_231137016.1">
    <property type="nucleotide sequence ID" value="NZ_CAHPRV010000008.1"/>
</dbReference>
<name>A0A9N8GVM8_PRORE</name>
<evidence type="ECO:0000313" key="2">
    <source>
        <dbReference type="Proteomes" id="UP000834611"/>
    </source>
</evidence>
<organism evidence="1 2">
    <name type="scientific">Providencia rettgeri</name>
    <dbReference type="NCBI Taxonomy" id="587"/>
    <lineage>
        <taxon>Bacteria</taxon>
        <taxon>Pseudomonadati</taxon>
        <taxon>Pseudomonadota</taxon>
        <taxon>Gammaproteobacteria</taxon>
        <taxon>Enterobacterales</taxon>
        <taxon>Morganellaceae</taxon>
        <taxon>Providencia</taxon>
    </lineage>
</organism>
<evidence type="ECO:0000313" key="1">
    <source>
        <dbReference type="EMBL" id="CAB5667554.1"/>
    </source>
</evidence>
<dbReference type="Proteomes" id="UP000834611">
    <property type="component" value="Unassembled WGS sequence"/>
</dbReference>
<comment type="caution">
    <text evidence="1">The sequence shown here is derived from an EMBL/GenBank/DDBJ whole genome shotgun (WGS) entry which is preliminary data.</text>
</comment>
<protein>
    <submittedName>
        <fullName evidence="1">Uncharacterized protein</fullName>
    </submittedName>
</protein>
<dbReference type="EMBL" id="CAHPSF010000001">
    <property type="protein sequence ID" value="CAB5667554.1"/>
    <property type="molecule type" value="Genomic_DNA"/>
</dbReference>
<gene>
    <name evidence="1" type="ORF">GHA_00568</name>
</gene>
<accession>A0A9N8GVM8</accession>
<dbReference type="AlphaFoldDB" id="A0A9N8GVM8"/>
<proteinExistence type="predicted"/>